<evidence type="ECO:0000313" key="2">
    <source>
        <dbReference type="EMBL" id="SFF25142.1"/>
    </source>
</evidence>
<evidence type="ECO:0000313" key="3">
    <source>
        <dbReference type="Proteomes" id="UP000183410"/>
    </source>
</evidence>
<keyword evidence="1" id="KW-0812">Transmembrane</keyword>
<accession>A0A1I2H635</accession>
<feature type="transmembrane region" description="Helical" evidence="1">
    <location>
        <begin position="7"/>
        <end position="24"/>
    </location>
</feature>
<dbReference type="EMBL" id="FONN01000020">
    <property type="protein sequence ID" value="SFF25142.1"/>
    <property type="molecule type" value="Genomic_DNA"/>
</dbReference>
<organism evidence="2 3">
    <name type="scientific">Paenibacillus algorifonticola</name>
    <dbReference type="NCBI Taxonomy" id="684063"/>
    <lineage>
        <taxon>Bacteria</taxon>
        <taxon>Bacillati</taxon>
        <taxon>Bacillota</taxon>
        <taxon>Bacilli</taxon>
        <taxon>Bacillales</taxon>
        <taxon>Paenibacillaceae</taxon>
        <taxon>Paenibacillus</taxon>
    </lineage>
</organism>
<dbReference type="OrthoDB" id="9922428at2"/>
<keyword evidence="1" id="KW-1133">Transmembrane helix</keyword>
<proteinExistence type="predicted"/>
<protein>
    <submittedName>
        <fullName evidence="2">Uncharacterized protein</fullName>
    </submittedName>
</protein>
<dbReference type="RefSeq" id="WP_046229582.1">
    <property type="nucleotide sequence ID" value="NZ_FONN01000020.1"/>
</dbReference>
<keyword evidence="1" id="KW-0472">Membrane</keyword>
<sequence length="90" mass="9952">MSKARSTLTLFAACMALLTIYFLMTKQQLFGSQWLIGFASSLAGTIISFCGPFQARKRSIWCAAVATANFLLLSWYIFIFSPLAVIIFGP</sequence>
<feature type="transmembrane region" description="Helical" evidence="1">
    <location>
        <begin position="60"/>
        <end position="88"/>
    </location>
</feature>
<reference evidence="3" key="1">
    <citation type="submission" date="2016-10" db="EMBL/GenBank/DDBJ databases">
        <authorList>
            <person name="Varghese N."/>
            <person name="Submissions S."/>
        </authorList>
    </citation>
    <scope>NUCLEOTIDE SEQUENCE [LARGE SCALE GENOMIC DNA]</scope>
    <source>
        <strain evidence="3">CGMCC 1.10223</strain>
    </source>
</reference>
<feature type="transmembrane region" description="Helical" evidence="1">
    <location>
        <begin position="30"/>
        <end position="53"/>
    </location>
</feature>
<keyword evidence="3" id="KW-1185">Reference proteome</keyword>
<dbReference type="AlphaFoldDB" id="A0A1I2H635"/>
<gene>
    <name evidence="2" type="ORF">SAMN04487969_12052</name>
</gene>
<name>A0A1I2H635_9BACL</name>
<evidence type="ECO:0000256" key="1">
    <source>
        <dbReference type="SAM" id="Phobius"/>
    </source>
</evidence>
<dbReference type="Proteomes" id="UP000183410">
    <property type="component" value="Unassembled WGS sequence"/>
</dbReference>